<gene>
    <name evidence="1" type="ORF">A2Y82_03170</name>
</gene>
<dbReference type="AlphaFoldDB" id="A0A1G1XQ38"/>
<reference evidence="1 2" key="1">
    <citation type="journal article" date="2016" name="Nat. Commun.">
        <title>Thousands of microbial genomes shed light on interconnected biogeochemical processes in an aquifer system.</title>
        <authorList>
            <person name="Anantharaman K."/>
            <person name="Brown C.T."/>
            <person name="Hug L.A."/>
            <person name="Sharon I."/>
            <person name="Castelle C.J."/>
            <person name="Probst A.J."/>
            <person name="Thomas B.C."/>
            <person name="Singh A."/>
            <person name="Wilkins M.J."/>
            <person name="Karaoz U."/>
            <person name="Brodie E.L."/>
            <person name="Williams K.H."/>
            <person name="Hubbard S.S."/>
            <person name="Banfield J.F."/>
        </authorList>
    </citation>
    <scope>NUCLEOTIDE SEQUENCE [LARGE SCALE GENOMIC DNA]</scope>
</reference>
<name>A0A1G1XQ38_9BACT</name>
<organism evidence="1 2">
    <name type="scientific">Candidatus Buchananbacteria bacterium RBG_13_36_9</name>
    <dbReference type="NCBI Taxonomy" id="1797530"/>
    <lineage>
        <taxon>Bacteria</taxon>
        <taxon>Candidatus Buchananiibacteriota</taxon>
    </lineage>
</organism>
<protein>
    <submittedName>
        <fullName evidence="1">Uncharacterized protein</fullName>
    </submittedName>
</protein>
<proteinExistence type="predicted"/>
<accession>A0A1G1XQ38</accession>
<dbReference type="Proteomes" id="UP000176498">
    <property type="component" value="Unassembled WGS sequence"/>
</dbReference>
<evidence type="ECO:0000313" key="2">
    <source>
        <dbReference type="Proteomes" id="UP000176498"/>
    </source>
</evidence>
<evidence type="ECO:0000313" key="1">
    <source>
        <dbReference type="EMBL" id="OGY42102.1"/>
    </source>
</evidence>
<sequence>MPKWLDEVLRQLEEFCSILLREDQKFLKAEEAEKQKELKDPWPSSAEYLKDSFRTAVTYALWADQAVRISGLLKILETERETMPNDFKNQVNRRFGEMKAMISDLKYLDQHMALPLLTHFTF</sequence>
<comment type="caution">
    <text evidence="1">The sequence shown here is derived from an EMBL/GenBank/DDBJ whole genome shotgun (WGS) entry which is preliminary data.</text>
</comment>
<dbReference type="EMBL" id="MHHZ01000008">
    <property type="protein sequence ID" value="OGY42102.1"/>
    <property type="molecule type" value="Genomic_DNA"/>
</dbReference>